<gene>
    <name evidence="1" type="ORF">MM171A02296_0008</name>
</gene>
<sequence length="149" mass="16379">MPVAGGLVAAGVKYAYEDHDTDEVDPTPPVQNTWYPLFDADDVRLLWHTVFQSNDETAAKDIEIRWTIDGNVYFVAVNLDSGGTVYVYRGRMASGAGTSGLLTIDTATNACFTVDKRGKSFKVEVRITSVVGTNQRLLSRAVRETLEET</sequence>
<evidence type="ECO:0000313" key="1">
    <source>
        <dbReference type="EMBL" id="QJH92875.1"/>
    </source>
</evidence>
<dbReference type="AlphaFoldDB" id="A0A6M3X856"/>
<name>A0A6M3X856_9ZZZZ</name>
<organism evidence="1">
    <name type="scientific">viral metagenome</name>
    <dbReference type="NCBI Taxonomy" id="1070528"/>
    <lineage>
        <taxon>unclassified sequences</taxon>
        <taxon>metagenomes</taxon>
        <taxon>organismal metagenomes</taxon>
    </lineage>
</organism>
<protein>
    <submittedName>
        <fullName evidence="1">Uncharacterized protein</fullName>
    </submittedName>
</protein>
<reference evidence="1" key="1">
    <citation type="submission" date="2020-03" db="EMBL/GenBank/DDBJ databases">
        <title>The deep terrestrial virosphere.</title>
        <authorList>
            <person name="Holmfeldt K."/>
            <person name="Nilsson E."/>
            <person name="Simone D."/>
            <person name="Lopez-Fernandez M."/>
            <person name="Wu X."/>
            <person name="de Brujin I."/>
            <person name="Lundin D."/>
            <person name="Andersson A."/>
            <person name="Bertilsson S."/>
            <person name="Dopson M."/>
        </authorList>
    </citation>
    <scope>NUCLEOTIDE SEQUENCE</scope>
    <source>
        <strain evidence="1">MM171A02296</strain>
    </source>
</reference>
<proteinExistence type="predicted"/>
<dbReference type="EMBL" id="MT143927">
    <property type="protein sequence ID" value="QJH92875.1"/>
    <property type="molecule type" value="Genomic_DNA"/>
</dbReference>
<accession>A0A6M3X856</accession>